<keyword evidence="4" id="KW-0378">Hydrolase</keyword>
<name>A0A1F6WY96_9BACT</name>
<keyword evidence="5" id="KW-0460">Magnesium</keyword>
<gene>
    <name evidence="8" type="ORF">A3A91_03675</name>
</gene>
<accession>A0A1F6WY96</accession>
<reference evidence="8 9" key="1">
    <citation type="journal article" date="2016" name="Nat. Commun.">
        <title>Thousands of microbial genomes shed light on interconnected biogeochemical processes in an aquifer system.</title>
        <authorList>
            <person name="Anantharaman K."/>
            <person name="Brown C.T."/>
            <person name="Hug L.A."/>
            <person name="Sharon I."/>
            <person name="Castelle C.J."/>
            <person name="Probst A.J."/>
            <person name="Thomas B.C."/>
            <person name="Singh A."/>
            <person name="Wilkins M.J."/>
            <person name="Karaoz U."/>
            <person name="Brodie E.L."/>
            <person name="Williams K.H."/>
            <person name="Hubbard S.S."/>
            <person name="Banfield J.F."/>
        </authorList>
    </citation>
    <scope>NUCLEOTIDE SEQUENCE [LARGE SCALE GENOMIC DNA]</scope>
</reference>
<evidence type="ECO:0000313" key="9">
    <source>
        <dbReference type="Proteomes" id="UP000177001"/>
    </source>
</evidence>
<evidence type="ECO:0000256" key="2">
    <source>
        <dbReference type="ARBA" id="ARBA00022723"/>
    </source>
</evidence>
<keyword evidence="2" id="KW-0479">Metal-binding</keyword>
<comment type="caution">
    <text evidence="8">The sequence shown here is derived from an EMBL/GenBank/DDBJ whole genome shotgun (WGS) entry which is preliminary data.</text>
</comment>
<dbReference type="NCBIfam" id="TIGR01573">
    <property type="entry name" value="cas2"/>
    <property type="match status" value="1"/>
</dbReference>
<keyword evidence="3 8" id="KW-0255">Endonuclease</keyword>
<feature type="domain" description="Transcriptional repressor PaaX-like central Cas2-like" evidence="7">
    <location>
        <begin position="91"/>
        <end position="155"/>
    </location>
</feature>
<dbReference type="GO" id="GO:0043571">
    <property type="term" value="P:maintenance of CRISPR repeat elements"/>
    <property type="evidence" value="ECO:0007669"/>
    <property type="project" value="InterPro"/>
</dbReference>
<protein>
    <submittedName>
        <fullName evidence="8">CRISPR-associated endonuclease Cas2</fullName>
    </submittedName>
</protein>
<evidence type="ECO:0000256" key="1">
    <source>
        <dbReference type="ARBA" id="ARBA00022722"/>
    </source>
</evidence>
<dbReference type="InterPro" id="IPR021127">
    <property type="entry name" value="CRISPR_associated_Cas2"/>
</dbReference>
<evidence type="ECO:0000256" key="4">
    <source>
        <dbReference type="ARBA" id="ARBA00022801"/>
    </source>
</evidence>
<keyword evidence="6" id="KW-0051">Antiviral defense</keyword>
<evidence type="ECO:0000256" key="5">
    <source>
        <dbReference type="ARBA" id="ARBA00022842"/>
    </source>
</evidence>
<organism evidence="8 9">
    <name type="scientific">Candidatus Nomurabacteria bacterium RIFCSPLOWO2_01_FULL_36_16</name>
    <dbReference type="NCBI Taxonomy" id="1801767"/>
    <lineage>
        <taxon>Bacteria</taxon>
        <taxon>Candidatus Nomuraibacteriota</taxon>
    </lineage>
</organism>
<evidence type="ECO:0000259" key="7">
    <source>
        <dbReference type="Pfam" id="PF20803"/>
    </source>
</evidence>
<dbReference type="InterPro" id="IPR048846">
    <property type="entry name" value="PaaX-like_central"/>
</dbReference>
<evidence type="ECO:0000313" key="8">
    <source>
        <dbReference type="EMBL" id="OGI86705.1"/>
    </source>
</evidence>
<dbReference type="GO" id="GO:0004521">
    <property type="term" value="F:RNA endonuclease activity"/>
    <property type="evidence" value="ECO:0007669"/>
    <property type="project" value="InterPro"/>
</dbReference>
<sequence length="163" mass="19221">MSIIYDILKELCETSVNYKGMRVNLLGLPKFKNYPPSSLRGTMSYLIKGGFVEENDGLYVTPKGKNYIKRKIDSLTQFDFKFHKDAPKNLIVMFDIPEPKKAEREWLRWHLKKFNYLMIQKSVWVGPSPLPKEFLDYIKSIGLENDLKTFKLAKEYNFKNKKL</sequence>
<dbReference type="AlphaFoldDB" id="A0A1F6WY96"/>
<proteinExistence type="predicted"/>
<dbReference type="Proteomes" id="UP000177001">
    <property type="component" value="Unassembled WGS sequence"/>
</dbReference>
<evidence type="ECO:0000256" key="3">
    <source>
        <dbReference type="ARBA" id="ARBA00022759"/>
    </source>
</evidence>
<dbReference type="Pfam" id="PF20803">
    <property type="entry name" value="PaaX_M"/>
    <property type="match status" value="1"/>
</dbReference>
<keyword evidence="1" id="KW-0540">Nuclease</keyword>
<dbReference type="EMBL" id="MFUR01000012">
    <property type="protein sequence ID" value="OGI86705.1"/>
    <property type="molecule type" value="Genomic_DNA"/>
</dbReference>
<evidence type="ECO:0000256" key="6">
    <source>
        <dbReference type="ARBA" id="ARBA00023118"/>
    </source>
</evidence>